<name>A0ABU1K359_9FLAO</name>
<dbReference type="EMBL" id="JAVDQA010000001">
    <property type="protein sequence ID" value="MDR6300045.1"/>
    <property type="molecule type" value="Genomic_DNA"/>
</dbReference>
<evidence type="ECO:0008006" key="3">
    <source>
        <dbReference type="Google" id="ProtNLM"/>
    </source>
</evidence>
<evidence type="ECO:0000313" key="2">
    <source>
        <dbReference type="Proteomes" id="UP001257659"/>
    </source>
</evidence>
<sequence length="211" mass="23443">MKRFHNFYATFIIALLSSISGFGQRESVQIFEAETISELYINADEVFKITLETTQTDKIKLAVFSEGEYTQQIGIKTEQKGNQLHIFSAYPEILTSGYDKLSAHKVFAVILHITLPKHKKVIIQSNIASVYASGTYNYFETELTSGKCSLTSFSGEAIINTIKGDVLIETNQANLETSSTYGSIKTPPKHPDGQKISAKSIYGNIIVKKTQ</sequence>
<proteinExistence type="predicted"/>
<accession>A0ABU1K359</accession>
<reference evidence="1 2" key="1">
    <citation type="submission" date="2023-07" db="EMBL/GenBank/DDBJ databases">
        <title>Genomic Encyclopedia of Type Strains, Phase IV (KMG-IV): sequencing the most valuable type-strain genomes for metagenomic binning, comparative biology and taxonomic classification.</title>
        <authorList>
            <person name="Goeker M."/>
        </authorList>
    </citation>
    <scope>NUCLEOTIDE SEQUENCE [LARGE SCALE GENOMIC DNA]</scope>
    <source>
        <strain evidence="1 2">DSM 102814</strain>
    </source>
</reference>
<organism evidence="1 2">
    <name type="scientific">Mesonia maritima</name>
    <dbReference type="NCBI Taxonomy" id="1793873"/>
    <lineage>
        <taxon>Bacteria</taxon>
        <taxon>Pseudomonadati</taxon>
        <taxon>Bacteroidota</taxon>
        <taxon>Flavobacteriia</taxon>
        <taxon>Flavobacteriales</taxon>
        <taxon>Flavobacteriaceae</taxon>
        <taxon>Mesonia</taxon>
    </lineage>
</organism>
<comment type="caution">
    <text evidence="1">The sequence shown here is derived from an EMBL/GenBank/DDBJ whole genome shotgun (WGS) entry which is preliminary data.</text>
</comment>
<gene>
    <name evidence="1" type="ORF">GGR31_000661</name>
</gene>
<protein>
    <recommendedName>
        <fullName evidence="3">Adhesin domain-containing protein</fullName>
    </recommendedName>
</protein>
<evidence type="ECO:0000313" key="1">
    <source>
        <dbReference type="EMBL" id="MDR6300045.1"/>
    </source>
</evidence>
<keyword evidence="2" id="KW-1185">Reference proteome</keyword>
<dbReference type="Proteomes" id="UP001257659">
    <property type="component" value="Unassembled WGS sequence"/>
</dbReference>
<dbReference type="RefSeq" id="WP_309726953.1">
    <property type="nucleotide sequence ID" value="NZ_JAVDQA010000001.1"/>
</dbReference>